<evidence type="ECO:0000259" key="6">
    <source>
        <dbReference type="Pfam" id="PF00294"/>
    </source>
</evidence>
<evidence type="ECO:0000256" key="4">
    <source>
        <dbReference type="ARBA" id="ARBA00022777"/>
    </source>
</evidence>
<accession>A0A315E7W5</accession>
<comment type="similarity">
    <text evidence="1">Belongs to the carbohydrate kinase PfkB family.</text>
</comment>
<dbReference type="PANTHER" id="PTHR43085">
    <property type="entry name" value="HEXOKINASE FAMILY MEMBER"/>
    <property type="match status" value="1"/>
</dbReference>
<dbReference type="InterPro" id="IPR050306">
    <property type="entry name" value="PfkB_Carbo_kinase"/>
</dbReference>
<protein>
    <recommendedName>
        <fullName evidence="6">Carbohydrate kinase PfkB domain-containing protein</fullName>
    </recommendedName>
</protein>
<evidence type="ECO:0000313" key="7">
    <source>
        <dbReference type="EMBL" id="PUE52705.1"/>
    </source>
</evidence>
<name>A0A315E7W5_9BURK</name>
<evidence type="ECO:0000313" key="8">
    <source>
        <dbReference type="Proteomes" id="UP000250790"/>
    </source>
</evidence>
<dbReference type="Proteomes" id="UP000250790">
    <property type="component" value="Unassembled WGS sequence"/>
</dbReference>
<comment type="caution">
    <text evidence="7">The sequence shown here is derived from an EMBL/GenBank/DDBJ whole genome shotgun (WGS) entry which is preliminary data.</text>
</comment>
<dbReference type="Pfam" id="PF00294">
    <property type="entry name" value="PfkB"/>
    <property type="match status" value="1"/>
</dbReference>
<evidence type="ECO:0000256" key="3">
    <source>
        <dbReference type="ARBA" id="ARBA00022741"/>
    </source>
</evidence>
<dbReference type="InterPro" id="IPR011611">
    <property type="entry name" value="PfkB_dom"/>
</dbReference>
<dbReference type="OrthoDB" id="9779730at2"/>
<dbReference type="EMBL" id="NESN01000004">
    <property type="protein sequence ID" value="PUE52705.1"/>
    <property type="molecule type" value="Genomic_DNA"/>
</dbReference>
<sequence length="312" mass="33291">MPMTTPIFVLGEALMDCIAQPDGQLRPFMGGSPFNMARAAALRGADVAYLNPLSNDLFGQGMAQLLQRDGVQLPGGTSRLPTSLAVVQVTNGQPSYGFYRESIADRDYTVDGIVALLHQQKTPGILHTGSLLLIPPEHHKVVAILKAAREMGWTISVDINLRPKVAHDLTAYVQALHEVITLTDWLKASDEDLESMGFANVGIGESARLVHELRAGVAPDALSRVALTFGGDGAYLDIEGRTHSLPVPRITVTDTVGAGDTFWGNTLAEWALQPDGAAGRVASTLDLSMKAAAINCTRQGCQPPTRAEVLAF</sequence>
<evidence type="ECO:0000256" key="5">
    <source>
        <dbReference type="ARBA" id="ARBA00022840"/>
    </source>
</evidence>
<organism evidence="7 8">
    <name type="scientific">Limnohabitans parvus II-B4</name>
    <dbReference type="NCBI Taxonomy" id="1293052"/>
    <lineage>
        <taxon>Bacteria</taxon>
        <taxon>Pseudomonadati</taxon>
        <taxon>Pseudomonadota</taxon>
        <taxon>Betaproteobacteria</taxon>
        <taxon>Burkholderiales</taxon>
        <taxon>Comamonadaceae</taxon>
        <taxon>Limnohabitans</taxon>
    </lineage>
</organism>
<gene>
    <name evidence="7" type="ORF">B9Z37_11025</name>
</gene>
<evidence type="ECO:0000256" key="2">
    <source>
        <dbReference type="ARBA" id="ARBA00022679"/>
    </source>
</evidence>
<dbReference type="AlphaFoldDB" id="A0A315E7W5"/>
<proteinExistence type="inferred from homology"/>
<feature type="domain" description="Carbohydrate kinase PfkB" evidence="6">
    <location>
        <begin position="7"/>
        <end position="305"/>
    </location>
</feature>
<evidence type="ECO:0000256" key="1">
    <source>
        <dbReference type="ARBA" id="ARBA00010688"/>
    </source>
</evidence>
<keyword evidence="8" id="KW-1185">Reference proteome</keyword>
<dbReference type="InterPro" id="IPR029056">
    <property type="entry name" value="Ribokinase-like"/>
</dbReference>
<keyword evidence="5" id="KW-0067">ATP-binding</keyword>
<dbReference type="GO" id="GO:0005524">
    <property type="term" value="F:ATP binding"/>
    <property type="evidence" value="ECO:0007669"/>
    <property type="project" value="UniProtKB-KW"/>
</dbReference>
<dbReference type="PANTHER" id="PTHR43085:SF1">
    <property type="entry name" value="PSEUDOURIDINE KINASE-RELATED"/>
    <property type="match status" value="1"/>
</dbReference>
<dbReference type="GO" id="GO:0016301">
    <property type="term" value="F:kinase activity"/>
    <property type="evidence" value="ECO:0007669"/>
    <property type="project" value="UniProtKB-KW"/>
</dbReference>
<keyword evidence="4" id="KW-0418">Kinase</keyword>
<keyword evidence="2" id="KW-0808">Transferase</keyword>
<dbReference type="Gene3D" id="3.40.1190.20">
    <property type="match status" value="1"/>
</dbReference>
<keyword evidence="3" id="KW-0547">Nucleotide-binding</keyword>
<dbReference type="SUPFAM" id="SSF53613">
    <property type="entry name" value="Ribokinase-like"/>
    <property type="match status" value="1"/>
</dbReference>
<reference evidence="7 8" key="1">
    <citation type="submission" date="2017-04" db="EMBL/GenBank/DDBJ databases">
        <title>Unexpected and diverse lifestyles within the genus Limnohabitans.</title>
        <authorList>
            <person name="Kasalicky V."/>
            <person name="Mehrshad M."/>
            <person name="Andrei S.-A."/>
            <person name="Salcher M."/>
            <person name="Kratochvilova H."/>
            <person name="Simek K."/>
            <person name="Ghai R."/>
        </authorList>
    </citation>
    <scope>NUCLEOTIDE SEQUENCE [LARGE SCALE GENOMIC DNA]</scope>
    <source>
        <strain evidence="7 8">II-B4</strain>
    </source>
</reference>